<dbReference type="Proteomes" id="UP001596523">
    <property type="component" value="Unassembled WGS sequence"/>
</dbReference>
<dbReference type="PANTHER" id="PTHR33154:SF18">
    <property type="entry name" value="ARSENICAL RESISTANCE OPERON REPRESSOR"/>
    <property type="match status" value="1"/>
</dbReference>
<dbReference type="SUPFAM" id="SSF46785">
    <property type="entry name" value="Winged helix' DNA-binding domain"/>
    <property type="match status" value="1"/>
</dbReference>
<proteinExistence type="predicted"/>
<evidence type="ECO:0000313" key="6">
    <source>
        <dbReference type="Proteomes" id="UP001596523"/>
    </source>
</evidence>
<dbReference type="InterPro" id="IPR011991">
    <property type="entry name" value="ArsR-like_HTH"/>
</dbReference>
<dbReference type="RefSeq" id="WP_381828373.1">
    <property type="nucleotide sequence ID" value="NZ_JBHTCF010000003.1"/>
</dbReference>
<dbReference type="Pfam" id="PF01022">
    <property type="entry name" value="HTH_5"/>
    <property type="match status" value="1"/>
</dbReference>
<dbReference type="InterPro" id="IPR001845">
    <property type="entry name" value="HTH_ArsR_DNA-bd_dom"/>
</dbReference>
<sequence>MSVIAEDVPQTAADETETCTPHLACHLIDRGEAERLAGMLKAIADPTRLQILRLIEGSPAGEACVCDLTACLNFRQPTVSHHLKVMTEAGLLDRERRGTWAWFSVNQDGVRRLREILDLSEN</sequence>
<evidence type="ECO:0000256" key="2">
    <source>
        <dbReference type="ARBA" id="ARBA00023125"/>
    </source>
</evidence>
<keyword evidence="1" id="KW-0805">Transcription regulation</keyword>
<organism evidence="5 6">
    <name type="scientific">Streptomyces monticola</name>
    <dbReference type="NCBI Taxonomy" id="2666263"/>
    <lineage>
        <taxon>Bacteria</taxon>
        <taxon>Bacillati</taxon>
        <taxon>Actinomycetota</taxon>
        <taxon>Actinomycetes</taxon>
        <taxon>Kitasatosporales</taxon>
        <taxon>Streptomycetaceae</taxon>
        <taxon>Streptomyces</taxon>
    </lineage>
</organism>
<dbReference type="NCBIfam" id="NF033788">
    <property type="entry name" value="HTH_metalloreg"/>
    <property type="match status" value="1"/>
</dbReference>
<dbReference type="Gene3D" id="1.10.10.10">
    <property type="entry name" value="Winged helix-like DNA-binding domain superfamily/Winged helix DNA-binding domain"/>
    <property type="match status" value="1"/>
</dbReference>
<evidence type="ECO:0000256" key="1">
    <source>
        <dbReference type="ARBA" id="ARBA00023015"/>
    </source>
</evidence>
<dbReference type="CDD" id="cd00090">
    <property type="entry name" value="HTH_ARSR"/>
    <property type="match status" value="1"/>
</dbReference>
<evidence type="ECO:0000313" key="5">
    <source>
        <dbReference type="EMBL" id="MFC7304238.1"/>
    </source>
</evidence>
<dbReference type="SMART" id="SM00418">
    <property type="entry name" value="HTH_ARSR"/>
    <property type="match status" value="1"/>
</dbReference>
<dbReference type="InterPro" id="IPR036390">
    <property type="entry name" value="WH_DNA-bd_sf"/>
</dbReference>
<reference evidence="6" key="1">
    <citation type="journal article" date="2019" name="Int. J. Syst. Evol. Microbiol.">
        <title>The Global Catalogue of Microorganisms (GCM) 10K type strain sequencing project: providing services to taxonomists for standard genome sequencing and annotation.</title>
        <authorList>
            <consortium name="The Broad Institute Genomics Platform"/>
            <consortium name="The Broad Institute Genome Sequencing Center for Infectious Disease"/>
            <person name="Wu L."/>
            <person name="Ma J."/>
        </authorList>
    </citation>
    <scope>NUCLEOTIDE SEQUENCE [LARGE SCALE GENOMIC DNA]</scope>
    <source>
        <strain evidence="6">SYNS20</strain>
    </source>
</reference>
<feature type="domain" description="HTH arsR-type" evidence="4">
    <location>
        <begin position="28"/>
        <end position="122"/>
    </location>
</feature>
<dbReference type="PANTHER" id="PTHR33154">
    <property type="entry name" value="TRANSCRIPTIONAL REGULATOR, ARSR FAMILY"/>
    <property type="match status" value="1"/>
</dbReference>
<keyword evidence="2" id="KW-0238">DNA-binding</keyword>
<protein>
    <submittedName>
        <fullName evidence="5">ArsR/SmtB family transcription factor</fullName>
    </submittedName>
</protein>
<dbReference type="EMBL" id="JBHTCF010000003">
    <property type="protein sequence ID" value="MFC7304238.1"/>
    <property type="molecule type" value="Genomic_DNA"/>
</dbReference>
<dbReference type="InterPro" id="IPR051081">
    <property type="entry name" value="HTH_MetalResp_TranReg"/>
</dbReference>
<accession>A0ABW2JFB1</accession>
<dbReference type="InterPro" id="IPR036388">
    <property type="entry name" value="WH-like_DNA-bd_sf"/>
</dbReference>
<gene>
    <name evidence="5" type="ORF">ACFQVC_08445</name>
</gene>
<keyword evidence="3" id="KW-0804">Transcription</keyword>
<dbReference type="PROSITE" id="PS50987">
    <property type="entry name" value="HTH_ARSR_2"/>
    <property type="match status" value="1"/>
</dbReference>
<keyword evidence="6" id="KW-1185">Reference proteome</keyword>
<evidence type="ECO:0000259" key="4">
    <source>
        <dbReference type="PROSITE" id="PS50987"/>
    </source>
</evidence>
<evidence type="ECO:0000256" key="3">
    <source>
        <dbReference type="ARBA" id="ARBA00023163"/>
    </source>
</evidence>
<comment type="caution">
    <text evidence="5">The sequence shown here is derived from an EMBL/GenBank/DDBJ whole genome shotgun (WGS) entry which is preliminary data.</text>
</comment>
<name>A0ABW2JFB1_9ACTN</name>
<dbReference type="PRINTS" id="PR00778">
    <property type="entry name" value="HTHARSR"/>
</dbReference>